<protein>
    <submittedName>
        <fullName evidence="1">Uncharacterized protein</fullName>
    </submittedName>
</protein>
<gene>
    <name evidence="1" type="ORF">LP422_13790</name>
</gene>
<sequence>MRSLPSLALTATIGAAGLAPGPRGLGRPPRRLRRLPRHPDRGGRQPPRRRCRWADL</sequence>
<reference evidence="1" key="1">
    <citation type="submission" date="2021-11" db="EMBL/GenBank/DDBJ databases">
        <title>Study of the species diversity of bacterial strains isolated from a unique natural object - Shulgan-Tash cave (Bashkiria).</title>
        <authorList>
            <person name="Sazanova A.L."/>
            <person name="Chirak E.R."/>
            <person name="Safronova V.I."/>
        </authorList>
    </citation>
    <scope>NUCLEOTIDE SEQUENCE</scope>
    <source>
        <strain evidence="1">P1</strain>
    </source>
</reference>
<evidence type="ECO:0000313" key="2">
    <source>
        <dbReference type="Proteomes" id="UP001059663"/>
    </source>
</evidence>
<organism evidence="1 2">
    <name type="scientific">Janibacter limosus</name>
    <dbReference type="NCBI Taxonomy" id="53458"/>
    <lineage>
        <taxon>Bacteria</taxon>
        <taxon>Bacillati</taxon>
        <taxon>Actinomycetota</taxon>
        <taxon>Actinomycetes</taxon>
        <taxon>Micrococcales</taxon>
        <taxon>Intrasporangiaceae</taxon>
        <taxon>Janibacter</taxon>
    </lineage>
</organism>
<evidence type="ECO:0000313" key="1">
    <source>
        <dbReference type="EMBL" id="UUZ43823.1"/>
    </source>
</evidence>
<accession>A0AC61U1G2</accession>
<dbReference type="Proteomes" id="UP001059663">
    <property type="component" value="Chromosome"/>
</dbReference>
<proteinExistence type="predicted"/>
<dbReference type="EMBL" id="CP087977">
    <property type="protein sequence ID" value="UUZ43823.1"/>
    <property type="molecule type" value="Genomic_DNA"/>
</dbReference>
<name>A0AC61U1G2_9MICO</name>